<dbReference type="Pfam" id="PF05523">
    <property type="entry name" value="FdtA"/>
    <property type="match status" value="1"/>
</dbReference>
<evidence type="ECO:0000259" key="1">
    <source>
        <dbReference type="Pfam" id="PF05523"/>
    </source>
</evidence>
<sequence>MKKLYTIIKFPSFETKNGALTMFQEGKNAGEVPFTIKRTLVTKCTESSEPRGAHTHHQSRQVFMVLSGGCDVELDNGAEKTTVTLSHPEEGLVLEPYVWHVMKNFKKDTVTLALFDSLYDEKDYIRNYEEFKKCLKK</sequence>
<dbReference type="InterPro" id="IPR011051">
    <property type="entry name" value="RmlC_Cupin_sf"/>
</dbReference>
<comment type="caution">
    <text evidence="2">The sequence shown here is derived from an EMBL/GenBank/DDBJ whole genome shotgun (WGS) entry which is preliminary data.</text>
</comment>
<dbReference type="EMBL" id="MHRQ01000020">
    <property type="protein sequence ID" value="OHA26499.1"/>
    <property type="molecule type" value="Genomic_DNA"/>
</dbReference>
<dbReference type="Proteomes" id="UP000177565">
    <property type="component" value="Unassembled WGS sequence"/>
</dbReference>
<dbReference type="InterPro" id="IPR014710">
    <property type="entry name" value="RmlC-like_jellyroll"/>
</dbReference>
<protein>
    <recommendedName>
        <fullName evidence="1">Sugar 3,4-ketoisomerase QdtA cupin domain-containing protein</fullName>
    </recommendedName>
</protein>
<evidence type="ECO:0000313" key="3">
    <source>
        <dbReference type="Proteomes" id="UP000177565"/>
    </source>
</evidence>
<name>A0A1G2MTE1_9BACT</name>
<dbReference type="Gene3D" id="2.60.120.10">
    <property type="entry name" value="Jelly Rolls"/>
    <property type="match status" value="1"/>
</dbReference>
<gene>
    <name evidence="2" type="ORF">A3C06_02895</name>
</gene>
<dbReference type="CDD" id="cd20292">
    <property type="entry name" value="cupin_QdtA-like"/>
    <property type="match status" value="1"/>
</dbReference>
<proteinExistence type="predicted"/>
<evidence type="ECO:0000313" key="2">
    <source>
        <dbReference type="EMBL" id="OHA26499.1"/>
    </source>
</evidence>
<reference evidence="2 3" key="1">
    <citation type="journal article" date="2016" name="Nat. Commun.">
        <title>Thousands of microbial genomes shed light on interconnected biogeochemical processes in an aquifer system.</title>
        <authorList>
            <person name="Anantharaman K."/>
            <person name="Brown C.T."/>
            <person name="Hug L.A."/>
            <person name="Sharon I."/>
            <person name="Castelle C.J."/>
            <person name="Probst A.J."/>
            <person name="Thomas B.C."/>
            <person name="Singh A."/>
            <person name="Wilkins M.J."/>
            <person name="Karaoz U."/>
            <person name="Brodie E.L."/>
            <person name="Williams K.H."/>
            <person name="Hubbard S.S."/>
            <person name="Banfield J.F."/>
        </authorList>
    </citation>
    <scope>NUCLEOTIDE SEQUENCE [LARGE SCALE GENOMIC DNA]</scope>
</reference>
<dbReference type="InterPro" id="IPR008894">
    <property type="entry name" value="QdtA_cupin_dom"/>
</dbReference>
<feature type="domain" description="Sugar 3,4-ketoisomerase QdtA cupin" evidence="1">
    <location>
        <begin position="5"/>
        <end position="134"/>
    </location>
</feature>
<dbReference type="STRING" id="1802312.A3C06_02895"/>
<dbReference type="SUPFAM" id="SSF51182">
    <property type="entry name" value="RmlC-like cupins"/>
    <property type="match status" value="1"/>
</dbReference>
<organism evidence="2 3">
    <name type="scientific">Candidatus Taylorbacteria bacterium RIFCSPHIGHO2_02_FULL_46_13</name>
    <dbReference type="NCBI Taxonomy" id="1802312"/>
    <lineage>
        <taxon>Bacteria</taxon>
        <taxon>Candidatus Tayloriibacteriota</taxon>
    </lineage>
</organism>
<dbReference type="AlphaFoldDB" id="A0A1G2MTE1"/>
<accession>A0A1G2MTE1</accession>